<dbReference type="AlphaFoldDB" id="A0A4R2P2A2"/>
<name>A0A4R2P2A2_9FLAO</name>
<dbReference type="RefSeq" id="WP_132793237.1">
    <property type="nucleotide sequence ID" value="NZ_SLXM01000001.1"/>
</dbReference>
<comment type="caution">
    <text evidence="1">The sequence shown here is derived from an EMBL/GenBank/DDBJ whole genome shotgun (WGS) entry which is preliminary data.</text>
</comment>
<evidence type="ECO:0000313" key="1">
    <source>
        <dbReference type="EMBL" id="TCP28677.1"/>
    </source>
</evidence>
<gene>
    <name evidence="1" type="ORF">EV195_101858</name>
</gene>
<sequence>MFKGLFKKRKKTPSKIETWKKFELFELFNDLDKAKKTLSKLYEGDSEVSENAKKFYQEFLEELNDLKYQNVPDFERICIWFAPNSSWNYFNGIAEIELGNRIYERANNWNKANNYSV</sequence>
<dbReference type="Proteomes" id="UP000294564">
    <property type="component" value="Unassembled WGS sequence"/>
</dbReference>
<reference evidence="1 2" key="1">
    <citation type="submission" date="2019-03" db="EMBL/GenBank/DDBJ databases">
        <title>Genomic Encyclopedia of Type Strains, Phase IV (KMG-IV): sequencing the most valuable type-strain genomes for metagenomic binning, comparative biology and taxonomic classification.</title>
        <authorList>
            <person name="Goeker M."/>
        </authorList>
    </citation>
    <scope>NUCLEOTIDE SEQUENCE [LARGE SCALE GENOMIC DNA]</scope>
    <source>
        <strain evidence="1 2">DSM 14836</strain>
    </source>
</reference>
<accession>A0A4R2P2A2</accession>
<proteinExistence type="predicted"/>
<protein>
    <submittedName>
        <fullName evidence="1">Uncharacterized protein</fullName>
    </submittedName>
</protein>
<organism evidence="1 2">
    <name type="scientific">Tenacibaculum skagerrakense</name>
    <dbReference type="NCBI Taxonomy" id="186571"/>
    <lineage>
        <taxon>Bacteria</taxon>
        <taxon>Pseudomonadati</taxon>
        <taxon>Bacteroidota</taxon>
        <taxon>Flavobacteriia</taxon>
        <taxon>Flavobacteriales</taxon>
        <taxon>Flavobacteriaceae</taxon>
        <taxon>Tenacibaculum</taxon>
    </lineage>
</organism>
<dbReference type="EMBL" id="SLXM01000001">
    <property type="protein sequence ID" value="TCP28677.1"/>
    <property type="molecule type" value="Genomic_DNA"/>
</dbReference>
<keyword evidence="2" id="KW-1185">Reference proteome</keyword>
<dbReference type="OrthoDB" id="1262835at2"/>
<evidence type="ECO:0000313" key="2">
    <source>
        <dbReference type="Proteomes" id="UP000294564"/>
    </source>
</evidence>